<evidence type="ECO:0000313" key="2">
    <source>
        <dbReference type="Proteomes" id="UP000054630"/>
    </source>
</evidence>
<dbReference type="EMBL" id="JYDL01000022">
    <property type="protein sequence ID" value="KRX23733.1"/>
    <property type="molecule type" value="Genomic_DNA"/>
</dbReference>
<evidence type="ECO:0000313" key="1">
    <source>
        <dbReference type="EMBL" id="KRX23733.1"/>
    </source>
</evidence>
<feature type="non-terminal residue" evidence="1">
    <location>
        <position position="1"/>
    </location>
</feature>
<comment type="caution">
    <text evidence="1">The sequence shown here is derived from an EMBL/GenBank/DDBJ whole genome shotgun (WGS) entry which is preliminary data.</text>
</comment>
<organism evidence="1 2">
    <name type="scientific">Trichinella nelsoni</name>
    <dbReference type="NCBI Taxonomy" id="6336"/>
    <lineage>
        <taxon>Eukaryota</taxon>
        <taxon>Metazoa</taxon>
        <taxon>Ecdysozoa</taxon>
        <taxon>Nematoda</taxon>
        <taxon>Enoplea</taxon>
        <taxon>Dorylaimia</taxon>
        <taxon>Trichinellida</taxon>
        <taxon>Trichinellidae</taxon>
        <taxon>Trichinella</taxon>
    </lineage>
</organism>
<proteinExistence type="predicted"/>
<gene>
    <name evidence="1" type="ORF">T07_819</name>
</gene>
<dbReference type="AlphaFoldDB" id="A0A0V0SBI5"/>
<reference evidence="1 2" key="1">
    <citation type="submission" date="2015-01" db="EMBL/GenBank/DDBJ databases">
        <title>Evolution of Trichinella species and genotypes.</title>
        <authorList>
            <person name="Korhonen P.K."/>
            <person name="Edoardo P."/>
            <person name="Giuseppe L.R."/>
            <person name="Gasser R.B."/>
        </authorList>
    </citation>
    <scope>NUCLEOTIDE SEQUENCE [LARGE SCALE GENOMIC DNA]</scope>
    <source>
        <strain evidence="1">ISS37</strain>
    </source>
</reference>
<keyword evidence="2" id="KW-1185">Reference proteome</keyword>
<accession>A0A0V0SBI5</accession>
<name>A0A0V0SBI5_9BILA</name>
<feature type="non-terminal residue" evidence="1">
    <location>
        <position position="33"/>
    </location>
</feature>
<sequence length="33" mass="3670">LQYLGKYASMERATWINLSVLECSTANKGVHGE</sequence>
<dbReference type="Proteomes" id="UP000054630">
    <property type="component" value="Unassembled WGS sequence"/>
</dbReference>
<protein>
    <submittedName>
        <fullName evidence="1">Uncharacterized protein</fullName>
    </submittedName>
</protein>